<evidence type="ECO:0000313" key="2">
    <source>
        <dbReference type="Proteomes" id="UP001431776"/>
    </source>
</evidence>
<name>A0AAW6U0S6_9BACT</name>
<organism evidence="1 2">
    <name type="scientific">Anaerobaca lacustris</name>
    <dbReference type="NCBI Taxonomy" id="3044600"/>
    <lineage>
        <taxon>Bacteria</taxon>
        <taxon>Pseudomonadati</taxon>
        <taxon>Planctomycetota</taxon>
        <taxon>Phycisphaerae</taxon>
        <taxon>Sedimentisphaerales</taxon>
        <taxon>Anaerobacaceae</taxon>
        <taxon>Anaerobaca</taxon>
    </lineage>
</organism>
<dbReference type="PROSITE" id="PS51257">
    <property type="entry name" value="PROKAR_LIPOPROTEIN"/>
    <property type="match status" value="1"/>
</dbReference>
<dbReference type="Proteomes" id="UP001431776">
    <property type="component" value="Unassembled WGS sequence"/>
</dbReference>
<gene>
    <name evidence="1" type="ORF">QJ522_07275</name>
</gene>
<evidence type="ECO:0000313" key="1">
    <source>
        <dbReference type="EMBL" id="MDI6448843.1"/>
    </source>
</evidence>
<comment type="caution">
    <text evidence="1">The sequence shown here is derived from an EMBL/GenBank/DDBJ whole genome shotgun (WGS) entry which is preliminary data.</text>
</comment>
<dbReference type="AlphaFoldDB" id="A0AAW6U0S6"/>
<protein>
    <submittedName>
        <fullName evidence="1">Uncharacterized protein</fullName>
    </submittedName>
</protein>
<reference evidence="1" key="1">
    <citation type="submission" date="2023-05" db="EMBL/GenBank/DDBJ databases">
        <title>Anaerotaeda fermentans gen. nov., sp. nov., a novel anaerobic planctomycete of the new family within the order Sedimentisphaerales isolated from Taman Peninsula, Russia.</title>
        <authorList>
            <person name="Khomyakova M.A."/>
            <person name="Merkel A.Y."/>
            <person name="Slobodkin A.I."/>
        </authorList>
    </citation>
    <scope>NUCLEOTIDE SEQUENCE</scope>
    <source>
        <strain evidence="1">M17dextr</strain>
    </source>
</reference>
<accession>A0AAW6U0S6</accession>
<dbReference type="RefSeq" id="WP_349244254.1">
    <property type="nucleotide sequence ID" value="NZ_JASCXX010000007.1"/>
</dbReference>
<keyword evidence="2" id="KW-1185">Reference proteome</keyword>
<sequence length="124" mass="13431">MMRDDKSRSDWLLVVGFSLFPALLLGGCSASRPMLADGVPGEEYLVGGGMMINWEAPTEGTAYLVEKTSGKIVETRSMKRGDIYDFSIGSAGQAVEFEKVFGVKLSEARLLLYFQPAAADRSGL</sequence>
<proteinExistence type="predicted"/>
<dbReference type="EMBL" id="JASCXX010000007">
    <property type="protein sequence ID" value="MDI6448843.1"/>
    <property type="molecule type" value="Genomic_DNA"/>
</dbReference>